<feature type="region of interest" description="Disordered" evidence="1">
    <location>
        <begin position="1"/>
        <end position="25"/>
    </location>
</feature>
<gene>
    <name evidence="2" type="primary">TRHRA</name>
</gene>
<feature type="compositionally biased region" description="Acidic residues" evidence="1">
    <location>
        <begin position="176"/>
        <end position="186"/>
    </location>
</feature>
<reference evidence="2" key="1">
    <citation type="submission" date="2016-05" db="EMBL/GenBank/DDBJ databases">
        <authorList>
            <person name="Lavstsen T."/>
            <person name="Jespersen J.S."/>
        </authorList>
    </citation>
    <scope>NUCLEOTIDE SEQUENCE</scope>
    <source>
        <tissue evidence="2">Brain</tissue>
    </source>
</reference>
<reference evidence="2" key="2">
    <citation type="submission" date="2016-06" db="EMBL/GenBank/DDBJ databases">
        <title>The genome of a short-lived fish provides insights into sex chromosome evolution and the genetic control of aging.</title>
        <authorList>
            <person name="Reichwald K."/>
            <person name="Felder M."/>
            <person name="Petzold A."/>
            <person name="Koch P."/>
            <person name="Groth M."/>
            <person name="Platzer M."/>
        </authorList>
    </citation>
    <scope>NUCLEOTIDE SEQUENCE</scope>
    <source>
        <tissue evidence="2">Brain</tissue>
    </source>
</reference>
<evidence type="ECO:0000256" key="1">
    <source>
        <dbReference type="SAM" id="MobiDB-lite"/>
    </source>
</evidence>
<dbReference type="EMBL" id="HAEC01011480">
    <property type="protein sequence ID" value="SBQ79697.1"/>
    <property type="molecule type" value="Transcribed_RNA"/>
</dbReference>
<feature type="non-terminal residue" evidence="2">
    <location>
        <position position="1"/>
    </location>
</feature>
<keyword evidence="2" id="KW-0675">Receptor</keyword>
<feature type="region of interest" description="Disordered" evidence="1">
    <location>
        <begin position="147"/>
        <end position="202"/>
    </location>
</feature>
<organism evidence="2">
    <name type="scientific">Nothobranchius korthausae</name>
    <dbReference type="NCBI Taxonomy" id="1143690"/>
    <lineage>
        <taxon>Eukaryota</taxon>
        <taxon>Metazoa</taxon>
        <taxon>Chordata</taxon>
        <taxon>Craniata</taxon>
        <taxon>Vertebrata</taxon>
        <taxon>Euteleostomi</taxon>
        <taxon>Actinopterygii</taxon>
        <taxon>Neopterygii</taxon>
        <taxon>Teleostei</taxon>
        <taxon>Neoteleostei</taxon>
        <taxon>Acanthomorphata</taxon>
        <taxon>Ovalentaria</taxon>
        <taxon>Atherinomorphae</taxon>
        <taxon>Cyprinodontiformes</taxon>
        <taxon>Nothobranchiidae</taxon>
        <taxon>Nothobranchius</taxon>
    </lineage>
</organism>
<feature type="compositionally biased region" description="Low complexity" evidence="1">
    <location>
        <begin position="191"/>
        <end position="202"/>
    </location>
</feature>
<evidence type="ECO:0000313" key="2">
    <source>
        <dbReference type="EMBL" id="SBQ79697.1"/>
    </source>
</evidence>
<protein>
    <submittedName>
        <fullName evidence="2">Thyrotropin-releasing hormone receptor a</fullName>
    </submittedName>
</protein>
<feature type="non-terminal residue" evidence="2">
    <location>
        <position position="202"/>
    </location>
</feature>
<dbReference type="AlphaFoldDB" id="A0A1A8H8M8"/>
<sequence>DSHQLLPGQLSGGRPDGSDSRRTSGYHRQHLRNLGVRSLRVPVHHLLPVRRDQRVLVLHHCLHHRALHRHLPPHQGAVPVHFIQSKENHHAGVGAHLGLLRHVALSVRHHKVSVRQRGAAHLRLQGVQESLPPHLLRGFHRVLRGSAHAGHGSVRTDRQNPVPQPAAVRPESWQPEVEEGGESGGEDDQHQLLQQHHGCLSQ</sequence>
<proteinExistence type="predicted"/>
<name>A0A1A8H8M8_9TELE</name>
<accession>A0A1A8H8M8</accession>